<evidence type="ECO:0000259" key="2">
    <source>
        <dbReference type="Pfam" id="PF00144"/>
    </source>
</evidence>
<keyword evidence="1" id="KW-0732">Signal</keyword>
<dbReference type="Proteomes" id="UP001597045">
    <property type="component" value="Unassembled WGS sequence"/>
</dbReference>
<accession>A0ABW3M8A9</accession>
<dbReference type="InterPro" id="IPR001466">
    <property type="entry name" value="Beta-lactam-related"/>
</dbReference>
<feature type="chain" id="PRO_5045339547" evidence="1">
    <location>
        <begin position="36"/>
        <end position="394"/>
    </location>
</feature>
<organism evidence="3 4">
    <name type="scientific">Kibdelosporangium lantanae</name>
    <dbReference type="NCBI Taxonomy" id="1497396"/>
    <lineage>
        <taxon>Bacteria</taxon>
        <taxon>Bacillati</taxon>
        <taxon>Actinomycetota</taxon>
        <taxon>Actinomycetes</taxon>
        <taxon>Pseudonocardiales</taxon>
        <taxon>Pseudonocardiaceae</taxon>
        <taxon>Kibdelosporangium</taxon>
    </lineage>
</organism>
<dbReference type="SUPFAM" id="SSF56601">
    <property type="entry name" value="beta-lactamase/transpeptidase-like"/>
    <property type="match status" value="1"/>
</dbReference>
<evidence type="ECO:0000256" key="1">
    <source>
        <dbReference type="SAM" id="SignalP"/>
    </source>
</evidence>
<proteinExistence type="predicted"/>
<dbReference type="PANTHER" id="PTHR46825:SF7">
    <property type="entry name" value="D-ALANYL-D-ALANINE CARBOXYPEPTIDASE"/>
    <property type="match status" value="1"/>
</dbReference>
<comment type="caution">
    <text evidence="3">The sequence shown here is derived from an EMBL/GenBank/DDBJ whole genome shotgun (WGS) entry which is preliminary data.</text>
</comment>
<feature type="signal peptide" evidence="1">
    <location>
        <begin position="1"/>
        <end position="35"/>
    </location>
</feature>
<keyword evidence="4" id="KW-1185">Reference proteome</keyword>
<dbReference type="GO" id="GO:0016787">
    <property type="term" value="F:hydrolase activity"/>
    <property type="evidence" value="ECO:0007669"/>
    <property type="project" value="UniProtKB-KW"/>
</dbReference>
<dbReference type="Gene3D" id="3.40.710.10">
    <property type="entry name" value="DD-peptidase/beta-lactamase superfamily"/>
    <property type="match status" value="1"/>
</dbReference>
<name>A0ABW3M8A9_9PSEU</name>
<dbReference type="EMBL" id="JBHTIS010000809">
    <property type="protein sequence ID" value="MFD1046836.1"/>
    <property type="molecule type" value="Genomic_DNA"/>
</dbReference>
<dbReference type="EC" id="3.-.-.-" evidence="3"/>
<evidence type="ECO:0000313" key="4">
    <source>
        <dbReference type="Proteomes" id="UP001597045"/>
    </source>
</evidence>
<dbReference type="InterPro" id="IPR012338">
    <property type="entry name" value="Beta-lactam/transpept-like"/>
</dbReference>
<gene>
    <name evidence="3" type="ORF">ACFQ1S_15400</name>
</gene>
<sequence>MARVPRLNMIYGMRTAVVALTTAAAVALTAIPAAAADLPAINDKALKAAIAGLPDGKTTGALVRITGSGGQWSGTSGYADVVRHTPVNPDGYFRIGSTTKMYTAVMVLQLAQEHRIDLDQPVQRYLPGLLPADYPPVPVYTLLDHTSGLPSVDIPDLYDPEWILEHRYDHWDPKQVVDTAFRHPIDFQPGTTQKYTNTAYVTAGMILEKVTGRSYAHNLRDRITTPLGLCHTYYPNDDPHLPNPAARGYLRYVDKYGKEHLDDVTEMNQSIPGAAGAIISTAADMDTFIDRLFDGQLLGPEMMKRLFAIPDVQMSDGSGHAYYSQGLMMIKVNNVVVWGKTGSRYGYASGVFATQDRTRKLVYAVNPTTKSPDGQPKIVHDIAIAAATPPESTE</sequence>
<dbReference type="InterPro" id="IPR050491">
    <property type="entry name" value="AmpC-like"/>
</dbReference>
<keyword evidence="3" id="KW-0378">Hydrolase</keyword>
<dbReference type="Pfam" id="PF00144">
    <property type="entry name" value="Beta-lactamase"/>
    <property type="match status" value="1"/>
</dbReference>
<protein>
    <submittedName>
        <fullName evidence="3">Serine hydrolase domain-containing protein</fullName>
        <ecNumber evidence="3">3.-.-.-</ecNumber>
    </submittedName>
</protein>
<dbReference type="PANTHER" id="PTHR46825">
    <property type="entry name" value="D-ALANYL-D-ALANINE-CARBOXYPEPTIDASE/ENDOPEPTIDASE AMPH"/>
    <property type="match status" value="1"/>
</dbReference>
<evidence type="ECO:0000313" key="3">
    <source>
        <dbReference type="EMBL" id="MFD1046836.1"/>
    </source>
</evidence>
<reference evidence="4" key="1">
    <citation type="journal article" date="2019" name="Int. J. Syst. Evol. Microbiol.">
        <title>The Global Catalogue of Microorganisms (GCM) 10K type strain sequencing project: providing services to taxonomists for standard genome sequencing and annotation.</title>
        <authorList>
            <consortium name="The Broad Institute Genomics Platform"/>
            <consortium name="The Broad Institute Genome Sequencing Center for Infectious Disease"/>
            <person name="Wu L."/>
            <person name="Ma J."/>
        </authorList>
    </citation>
    <scope>NUCLEOTIDE SEQUENCE [LARGE SCALE GENOMIC DNA]</scope>
    <source>
        <strain evidence="4">JCM 31486</strain>
    </source>
</reference>
<feature type="domain" description="Beta-lactamase-related" evidence="2">
    <location>
        <begin position="48"/>
        <end position="375"/>
    </location>
</feature>